<accession>A0A1E4TB38</accession>
<reference evidence="2" key="1">
    <citation type="submission" date="2016-02" db="EMBL/GenBank/DDBJ databases">
        <title>Comparative genomics of biotechnologically important yeasts.</title>
        <authorList>
            <consortium name="DOE Joint Genome Institute"/>
            <person name="Riley R."/>
            <person name="Haridas S."/>
            <person name="Wolfe K.H."/>
            <person name="Lopes M.R."/>
            <person name="Hittinger C.T."/>
            <person name="Goker M."/>
            <person name="Salamov A."/>
            <person name="Wisecaver J."/>
            <person name="Long T.M."/>
            <person name="Aerts A.L."/>
            <person name="Barry K."/>
            <person name="Choi C."/>
            <person name="Clum A."/>
            <person name="Coughlan A.Y."/>
            <person name="Deshpande S."/>
            <person name="Douglass A.P."/>
            <person name="Hanson S.J."/>
            <person name="Klenk H.-P."/>
            <person name="Labutti K."/>
            <person name="Lapidus A."/>
            <person name="Lindquist E."/>
            <person name="Lipzen A."/>
            <person name="Meier-Kolthoff J.P."/>
            <person name="Ohm R.A."/>
            <person name="Otillar R.P."/>
            <person name="Pangilinan J."/>
            <person name="Peng Y."/>
            <person name="Rokas A."/>
            <person name="Rosa C.A."/>
            <person name="Scheuner C."/>
            <person name="Sibirny A.A."/>
            <person name="Slot J.C."/>
            <person name="Stielow J.B."/>
            <person name="Sun H."/>
            <person name="Kurtzman C.P."/>
            <person name="Blackwell M."/>
            <person name="Jeffries T.W."/>
            <person name="Grigoriev I.V."/>
        </authorList>
    </citation>
    <scope>NUCLEOTIDE SEQUENCE [LARGE SCALE GENOMIC DNA]</scope>
    <source>
        <strain evidence="2">NRRL Y-17796</strain>
    </source>
</reference>
<name>A0A1E4TB38_9ASCO</name>
<dbReference type="AlphaFoldDB" id="A0A1E4TB38"/>
<proteinExistence type="predicted"/>
<gene>
    <name evidence="1" type="ORF">CANCADRAFT_3616</name>
</gene>
<sequence length="205" mass="23684">MPECKPTNTQSNIKSVSRKLANVKLAPKVDWSKVEACEDGVKQNKPKKDVVKRHKHVGKLSNSAFNTLTPVKQHKRVKSEDLLREKYRRDTLTKRKSLPELRPAPFQPKPVSSQINDIPENILEIAQTVNLENQSTDSNIGRQFTAEEDFFILECKKCGISYRQMSELLNNSRSAYSFQQRYLRYLKKSQSVWDTIQIYSDKGLL</sequence>
<evidence type="ECO:0000313" key="1">
    <source>
        <dbReference type="EMBL" id="ODV88976.1"/>
    </source>
</evidence>
<dbReference type="Proteomes" id="UP000095023">
    <property type="component" value="Unassembled WGS sequence"/>
</dbReference>
<organism evidence="1 2">
    <name type="scientific">Tortispora caseinolytica NRRL Y-17796</name>
    <dbReference type="NCBI Taxonomy" id="767744"/>
    <lineage>
        <taxon>Eukaryota</taxon>
        <taxon>Fungi</taxon>
        <taxon>Dikarya</taxon>
        <taxon>Ascomycota</taxon>
        <taxon>Saccharomycotina</taxon>
        <taxon>Trigonopsidomycetes</taxon>
        <taxon>Trigonopsidales</taxon>
        <taxon>Trigonopsidaceae</taxon>
        <taxon>Tortispora</taxon>
    </lineage>
</organism>
<protein>
    <submittedName>
        <fullName evidence="1">Uncharacterized protein</fullName>
    </submittedName>
</protein>
<dbReference type="EMBL" id="KV453843">
    <property type="protein sequence ID" value="ODV88976.1"/>
    <property type="molecule type" value="Genomic_DNA"/>
</dbReference>
<keyword evidence="2" id="KW-1185">Reference proteome</keyword>
<evidence type="ECO:0000313" key="2">
    <source>
        <dbReference type="Proteomes" id="UP000095023"/>
    </source>
</evidence>